<feature type="binding site" evidence="3">
    <location>
        <position position="60"/>
    </location>
    <ligand>
        <name>Mg(2+)</name>
        <dbReference type="ChEBI" id="CHEBI:18420"/>
        <label>1</label>
    </ligand>
</feature>
<dbReference type="EMBL" id="OFSM01000002">
    <property type="protein sequence ID" value="SOY27792.1"/>
    <property type="molecule type" value="Genomic_DNA"/>
</dbReference>
<dbReference type="PANTHER" id="PTHR16222">
    <property type="entry name" value="ADP-RIBOSYLGLYCOHYDROLASE"/>
    <property type="match status" value="1"/>
</dbReference>
<sequence>MEKRDRIAGGFYGLLIGDALGVPYEFQQADQLPPYEKIDMIPPAGFKRTYPQVETGTWSDDGAQALCLLDSLLSRKEFSLDSFSNMLLDWYENGSWAVGNKVFDVGVQTGQALHAYKRGMSACECGLVNPEGKGNGALMRVLPLALWQEDRKKLVQDAHLQCLITHGHICNQVCCALYCLAAKALLDGRNAREAIREAVVGLREIYRDMPEYEQELEWSIRPGASWEGNGTGYVVDCLRSAFMILERTSDYEEAVKQAVGLGNDTDTTACVTGGLAGILYGFRGIPETWFSGLREREKAAKLLERLLSEKGI</sequence>
<comment type="similarity">
    <text evidence="1">Belongs to the ADP-ribosylglycohydrolase family.</text>
</comment>
<keyword evidence="3" id="KW-0460">Magnesium</keyword>
<feature type="binding site" evidence="3">
    <location>
        <position position="267"/>
    </location>
    <ligand>
        <name>Mg(2+)</name>
        <dbReference type="ChEBI" id="CHEBI:18420"/>
        <label>1</label>
    </ligand>
</feature>
<evidence type="ECO:0000256" key="1">
    <source>
        <dbReference type="ARBA" id="ARBA00010702"/>
    </source>
</evidence>
<keyword evidence="4" id="KW-0326">Glycosidase</keyword>
<dbReference type="PANTHER" id="PTHR16222:SF24">
    <property type="entry name" value="ADP-RIBOSYLHYDROLASE ARH3"/>
    <property type="match status" value="1"/>
</dbReference>
<gene>
    <name evidence="4" type="primary">draG</name>
    <name evidence="4" type="ORF">AMURIS_00497</name>
</gene>
<dbReference type="Gene3D" id="1.10.4080.10">
    <property type="entry name" value="ADP-ribosylation/Crystallin J1"/>
    <property type="match status" value="1"/>
</dbReference>
<evidence type="ECO:0000313" key="4">
    <source>
        <dbReference type="EMBL" id="SOY27792.1"/>
    </source>
</evidence>
<keyword evidence="5" id="KW-1185">Reference proteome</keyword>
<evidence type="ECO:0000256" key="3">
    <source>
        <dbReference type="PIRSR" id="PIRSR605502-1"/>
    </source>
</evidence>
<dbReference type="InterPro" id="IPR005502">
    <property type="entry name" value="Ribosyl_crysJ1"/>
</dbReference>
<keyword evidence="2 4" id="KW-0378">Hydrolase</keyword>
<evidence type="ECO:0000256" key="2">
    <source>
        <dbReference type="ARBA" id="ARBA00022801"/>
    </source>
</evidence>
<dbReference type="Pfam" id="PF03747">
    <property type="entry name" value="ADP_ribosyl_GH"/>
    <property type="match status" value="1"/>
</dbReference>
<comment type="cofactor">
    <cofactor evidence="3">
        <name>Mg(2+)</name>
        <dbReference type="ChEBI" id="CHEBI:18420"/>
    </cofactor>
    <text evidence="3">Binds 2 magnesium ions per subunit.</text>
</comment>
<feature type="binding site" evidence="3">
    <location>
        <position position="266"/>
    </location>
    <ligand>
        <name>Mg(2+)</name>
        <dbReference type="ChEBI" id="CHEBI:18420"/>
        <label>1</label>
    </ligand>
</feature>
<dbReference type="RefSeq" id="WP_103237901.1">
    <property type="nucleotide sequence ID" value="NZ_JANJZD010000002.1"/>
</dbReference>
<protein>
    <submittedName>
        <fullName evidence="4">ADP-ribosyl-[dinitrogen reductase] glycohydrolase</fullName>
        <ecNumber evidence="4">3.2.2.24</ecNumber>
    </submittedName>
</protein>
<accession>A0A2K4ZBF3</accession>
<proteinExistence type="inferred from homology"/>
<feature type="binding site" evidence="3">
    <location>
        <position position="59"/>
    </location>
    <ligand>
        <name>Mg(2+)</name>
        <dbReference type="ChEBI" id="CHEBI:18420"/>
        <label>1</label>
    </ligand>
</feature>
<dbReference type="Proteomes" id="UP000236311">
    <property type="component" value="Unassembled WGS sequence"/>
</dbReference>
<organism evidence="4 5">
    <name type="scientific">Acetatifactor muris</name>
    <dbReference type="NCBI Taxonomy" id="879566"/>
    <lineage>
        <taxon>Bacteria</taxon>
        <taxon>Bacillati</taxon>
        <taxon>Bacillota</taxon>
        <taxon>Clostridia</taxon>
        <taxon>Lachnospirales</taxon>
        <taxon>Lachnospiraceae</taxon>
        <taxon>Acetatifactor</taxon>
    </lineage>
</organism>
<name>A0A2K4ZBF3_9FIRM</name>
<dbReference type="AlphaFoldDB" id="A0A2K4ZBF3"/>
<dbReference type="GO" id="GO:0047407">
    <property type="term" value="F:ADP-ribosyl-[dinitrogen reductase] hydrolase activity"/>
    <property type="evidence" value="ECO:0007669"/>
    <property type="project" value="UniProtKB-EC"/>
</dbReference>
<dbReference type="OrthoDB" id="9798107at2"/>
<dbReference type="EC" id="3.2.2.24" evidence="4"/>
<feature type="binding site" evidence="3">
    <location>
        <position position="61"/>
    </location>
    <ligand>
        <name>Mg(2+)</name>
        <dbReference type="ChEBI" id="CHEBI:18420"/>
        <label>1</label>
    </ligand>
</feature>
<feature type="binding site" evidence="3">
    <location>
        <position position="264"/>
    </location>
    <ligand>
        <name>Mg(2+)</name>
        <dbReference type="ChEBI" id="CHEBI:18420"/>
        <label>1</label>
    </ligand>
</feature>
<dbReference type="InterPro" id="IPR036705">
    <property type="entry name" value="Ribosyl_crysJ1_sf"/>
</dbReference>
<evidence type="ECO:0000313" key="5">
    <source>
        <dbReference type="Proteomes" id="UP000236311"/>
    </source>
</evidence>
<dbReference type="InterPro" id="IPR050792">
    <property type="entry name" value="ADP-ribosylglycohydrolase"/>
</dbReference>
<reference evidence="4 5" key="1">
    <citation type="submission" date="2018-01" db="EMBL/GenBank/DDBJ databases">
        <authorList>
            <person name="Gaut B.S."/>
            <person name="Morton B.R."/>
            <person name="Clegg M.T."/>
            <person name="Duvall M.R."/>
        </authorList>
    </citation>
    <scope>NUCLEOTIDE SEQUENCE [LARGE SCALE GENOMIC DNA]</scope>
    <source>
        <strain evidence="4">GP69</strain>
    </source>
</reference>
<dbReference type="GO" id="GO:0046872">
    <property type="term" value="F:metal ion binding"/>
    <property type="evidence" value="ECO:0007669"/>
    <property type="project" value="UniProtKB-KW"/>
</dbReference>
<dbReference type="SUPFAM" id="SSF101478">
    <property type="entry name" value="ADP-ribosylglycohydrolase"/>
    <property type="match status" value="1"/>
</dbReference>
<keyword evidence="3" id="KW-0479">Metal-binding</keyword>